<name>A0A426XZL1_ENSVE</name>
<gene>
    <name evidence="2" type="ORF">B296_00050814</name>
</gene>
<evidence type="ECO:0000313" key="2">
    <source>
        <dbReference type="EMBL" id="RRT44978.1"/>
    </source>
</evidence>
<dbReference type="EMBL" id="AMZH03016121">
    <property type="protein sequence ID" value="RRT44978.1"/>
    <property type="molecule type" value="Genomic_DNA"/>
</dbReference>
<feature type="region of interest" description="Disordered" evidence="1">
    <location>
        <begin position="1"/>
        <end position="28"/>
    </location>
</feature>
<dbReference type="Proteomes" id="UP000287651">
    <property type="component" value="Unassembled WGS sequence"/>
</dbReference>
<comment type="caution">
    <text evidence="2">The sequence shown here is derived from an EMBL/GenBank/DDBJ whole genome shotgun (WGS) entry which is preliminary data.</text>
</comment>
<feature type="compositionally biased region" description="Polar residues" evidence="1">
    <location>
        <begin position="1"/>
        <end position="13"/>
    </location>
</feature>
<protein>
    <submittedName>
        <fullName evidence="2">Uncharacterized protein</fullName>
    </submittedName>
</protein>
<sequence length="131" mass="14293">MTNADLAVTSSYPRTAGPPTWPTRHGQPVECKYEGRQWSYSRPDAGKVDTPSCKRTPHHKDGERGGRVRRHANMYDASHCPTLASTNPTSNTTISFVINTSIAIIFDAHRDSPTQHGASISGLRKAYGTIG</sequence>
<reference evidence="2 3" key="1">
    <citation type="journal article" date="2014" name="Agronomy (Basel)">
        <title>A Draft Genome Sequence for Ensete ventricosum, the Drought-Tolerant Tree Against Hunger.</title>
        <authorList>
            <person name="Harrison J."/>
            <person name="Moore K.A."/>
            <person name="Paszkiewicz K."/>
            <person name="Jones T."/>
            <person name="Grant M."/>
            <person name="Ambacheew D."/>
            <person name="Muzemil S."/>
            <person name="Studholme D.J."/>
        </authorList>
    </citation>
    <scope>NUCLEOTIDE SEQUENCE [LARGE SCALE GENOMIC DNA]</scope>
</reference>
<feature type="region of interest" description="Disordered" evidence="1">
    <location>
        <begin position="40"/>
        <end position="69"/>
    </location>
</feature>
<dbReference type="AlphaFoldDB" id="A0A426XZL1"/>
<evidence type="ECO:0000313" key="3">
    <source>
        <dbReference type="Proteomes" id="UP000287651"/>
    </source>
</evidence>
<organism evidence="2 3">
    <name type="scientific">Ensete ventricosum</name>
    <name type="common">Abyssinian banana</name>
    <name type="synonym">Musa ensete</name>
    <dbReference type="NCBI Taxonomy" id="4639"/>
    <lineage>
        <taxon>Eukaryota</taxon>
        <taxon>Viridiplantae</taxon>
        <taxon>Streptophyta</taxon>
        <taxon>Embryophyta</taxon>
        <taxon>Tracheophyta</taxon>
        <taxon>Spermatophyta</taxon>
        <taxon>Magnoliopsida</taxon>
        <taxon>Liliopsida</taxon>
        <taxon>Zingiberales</taxon>
        <taxon>Musaceae</taxon>
        <taxon>Ensete</taxon>
    </lineage>
</organism>
<accession>A0A426XZL1</accession>
<proteinExistence type="predicted"/>
<evidence type="ECO:0000256" key="1">
    <source>
        <dbReference type="SAM" id="MobiDB-lite"/>
    </source>
</evidence>